<evidence type="ECO:0000256" key="5">
    <source>
        <dbReference type="ARBA" id="ARBA00029447"/>
    </source>
</evidence>
<dbReference type="CDD" id="cd19411">
    <property type="entry name" value="MCP2201-like_sensor"/>
    <property type="match status" value="1"/>
</dbReference>
<gene>
    <name evidence="10" type="ORF">ACFO8Q_18530</name>
</gene>
<dbReference type="PROSITE" id="PS50885">
    <property type="entry name" value="HAMP"/>
    <property type="match status" value="1"/>
</dbReference>
<dbReference type="InterPro" id="IPR024478">
    <property type="entry name" value="HlyB_4HB_MCP"/>
</dbReference>
<accession>A0ABV9Q556</accession>
<reference evidence="11" key="1">
    <citation type="journal article" date="2019" name="Int. J. Syst. Evol. Microbiol.">
        <title>The Global Catalogue of Microorganisms (GCM) 10K type strain sequencing project: providing services to taxonomists for standard genome sequencing and annotation.</title>
        <authorList>
            <consortium name="The Broad Institute Genomics Platform"/>
            <consortium name="The Broad Institute Genome Sequencing Center for Infectious Disease"/>
            <person name="Wu L."/>
            <person name="Ma J."/>
        </authorList>
    </citation>
    <scope>NUCLEOTIDE SEQUENCE [LARGE SCALE GENOMIC DNA]</scope>
    <source>
        <strain evidence="11">WYCCWR 12678</strain>
    </source>
</reference>
<dbReference type="Proteomes" id="UP001596002">
    <property type="component" value="Unassembled WGS sequence"/>
</dbReference>
<keyword evidence="7" id="KW-0812">Transmembrane</keyword>
<dbReference type="Gene3D" id="1.10.8.500">
    <property type="entry name" value="HAMP domain in histidine kinase"/>
    <property type="match status" value="1"/>
</dbReference>
<dbReference type="Pfam" id="PF00015">
    <property type="entry name" value="MCPsignal"/>
    <property type="match status" value="1"/>
</dbReference>
<dbReference type="Pfam" id="PF12729">
    <property type="entry name" value="4HB_MCP_1"/>
    <property type="match status" value="1"/>
</dbReference>
<evidence type="ECO:0000313" key="10">
    <source>
        <dbReference type="EMBL" id="MFC4769330.1"/>
    </source>
</evidence>
<evidence type="ECO:0000256" key="3">
    <source>
        <dbReference type="ARBA" id="ARBA00023136"/>
    </source>
</evidence>
<dbReference type="CDD" id="cd11386">
    <property type="entry name" value="MCP_signal"/>
    <property type="match status" value="1"/>
</dbReference>
<organism evidence="10 11">
    <name type="scientific">Effusibacillus consociatus</name>
    <dbReference type="NCBI Taxonomy" id="1117041"/>
    <lineage>
        <taxon>Bacteria</taxon>
        <taxon>Bacillati</taxon>
        <taxon>Bacillota</taxon>
        <taxon>Bacilli</taxon>
        <taxon>Bacillales</taxon>
        <taxon>Alicyclobacillaceae</taxon>
        <taxon>Effusibacillus</taxon>
    </lineage>
</organism>
<dbReference type="PROSITE" id="PS50111">
    <property type="entry name" value="CHEMOTAXIS_TRANSDUC_2"/>
    <property type="match status" value="1"/>
</dbReference>
<evidence type="ECO:0000259" key="8">
    <source>
        <dbReference type="PROSITE" id="PS50111"/>
    </source>
</evidence>
<evidence type="ECO:0000256" key="1">
    <source>
        <dbReference type="ARBA" id="ARBA00004236"/>
    </source>
</evidence>
<dbReference type="EMBL" id="JBHSHC010000125">
    <property type="protein sequence ID" value="MFC4769330.1"/>
    <property type="molecule type" value="Genomic_DNA"/>
</dbReference>
<dbReference type="PRINTS" id="PR00260">
    <property type="entry name" value="CHEMTRNSDUCR"/>
</dbReference>
<keyword evidence="11" id="KW-1185">Reference proteome</keyword>
<proteinExistence type="inferred from homology"/>
<evidence type="ECO:0000256" key="6">
    <source>
        <dbReference type="PROSITE-ProRule" id="PRU00284"/>
    </source>
</evidence>
<feature type="transmembrane region" description="Helical" evidence="7">
    <location>
        <begin position="13"/>
        <end position="35"/>
    </location>
</feature>
<keyword evidence="2" id="KW-1003">Cell membrane</keyword>
<dbReference type="InterPro" id="IPR047347">
    <property type="entry name" value="YvaQ-like_sensor"/>
</dbReference>
<protein>
    <submittedName>
        <fullName evidence="10">Methyl-accepting chemotaxis protein</fullName>
    </submittedName>
</protein>
<feature type="domain" description="HAMP" evidence="9">
    <location>
        <begin position="212"/>
        <end position="265"/>
    </location>
</feature>
<dbReference type="PANTHER" id="PTHR32089">
    <property type="entry name" value="METHYL-ACCEPTING CHEMOTAXIS PROTEIN MCPB"/>
    <property type="match status" value="1"/>
</dbReference>
<comment type="subcellular location">
    <subcellularLocation>
        <location evidence="1">Cell membrane</location>
    </subcellularLocation>
</comment>
<dbReference type="Pfam" id="PF00672">
    <property type="entry name" value="HAMP"/>
    <property type="match status" value="1"/>
</dbReference>
<dbReference type="SMART" id="SM00304">
    <property type="entry name" value="HAMP"/>
    <property type="match status" value="3"/>
</dbReference>
<dbReference type="PANTHER" id="PTHR32089:SF112">
    <property type="entry name" value="LYSOZYME-LIKE PROTEIN-RELATED"/>
    <property type="match status" value="1"/>
</dbReference>
<dbReference type="SUPFAM" id="SSF58104">
    <property type="entry name" value="Methyl-accepting chemotaxis protein (MCP) signaling domain"/>
    <property type="match status" value="1"/>
</dbReference>
<comment type="similarity">
    <text evidence="5">Belongs to the methyl-accepting chemotaxis (MCP) protein family.</text>
</comment>
<feature type="transmembrane region" description="Helical" evidence="7">
    <location>
        <begin position="187"/>
        <end position="210"/>
    </location>
</feature>
<keyword evidence="4 6" id="KW-0807">Transducer</keyword>
<comment type="caution">
    <text evidence="10">The sequence shown here is derived from an EMBL/GenBank/DDBJ whole genome shotgun (WGS) entry which is preliminary data.</text>
</comment>
<dbReference type="InterPro" id="IPR003660">
    <property type="entry name" value="HAMP_dom"/>
</dbReference>
<keyword evidence="7" id="KW-1133">Transmembrane helix</keyword>
<dbReference type="SMART" id="SM00283">
    <property type="entry name" value="MA"/>
    <property type="match status" value="1"/>
</dbReference>
<evidence type="ECO:0000256" key="4">
    <source>
        <dbReference type="ARBA" id="ARBA00023224"/>
    </source>
</evidence>
<feature type="domain" description="Methyl-accepting transducer" evidence="8">
    <location>
        <begin position="284"/>
        <end position="520"/>
    </location>
</feature>
<evidence type="ECO:0000256" key="2">
    <source>
        <dbReference type="ARBA" id="ARBA00022475"/>
    </source>
</evidence>
<evidence type="ECO:0000313" key="11">
    <source>
        <dbReference type="Proteomes" id="UP001596002"/>
    </source>
</evidence>
<evidence type="ECO:0000256" key="7">
    <source>
        <dbReference type="SAM" id="Phobius"/>
    </source>
</evidence>
<keyword evidence="3 7" id="KW-0472">Membrane</keyword>
<dbReference type="InterPro" id="IPR004089">
    <property type="entry name" value="MCPsignal_dom"/>
</dbReference>
<name>A0ABV9Q556_9BACL</name>
<dbReference type="InterPro" id="IPR004090">
    <property type="entry name" value="Chemotax_Me-accpt_rcpt"/>
</dbReference>
<dbReference type="Gene3D" id="1.10.287.950">
    <property type="entry name" value="Methyl-accepting chemotaxis protein"/>
    <property type="match status" value="1"/>
</dbReference>
<evidence type="ECO:0000259" key="9">
    <source>
        <dbReference type="PROSITE" id="PS50885"/>
    </source>
</evidence>
<dbReference type="CDD" id="cd06225">
    <property type="entry name" value="HAMP"/>
    <property type="match status" value="1"/>
</dbReference>
<sequence length="570" mass="61561">MQWIRNLSTRTKLLSLVVSMVIFMGGVGFTGYYYLTKANEEIRSIYENNLLPIKWLSAARAHSRANEAIVLQIMLTEDKSRQQQLTKQLNDRVEEFNKLLADFEKTNIDSFENDKLTYLKKELATYREYRTRFIQLAADGKPKEAYQLYVSSVGSLDKVNEHLKELADYQAKRADEKKAESDINAAFATRILISIIIFAGVMAIALGLLFSRMIATPLVKVVDIANRVSEGDLRVERLPNHSQDEVGQLASAVDGMVENLCSLIRQVKQTAELVAASSEELSATSEQTSKATEQIASSIQEVAAGSEIQVRSVEEISKEVAEMSSGVGQIASTAQHVSHAAIRAAEVALNGNRAIQTTVKQMNSINKTVNELSTSVKGLGARSQEIGQIVEVITAIAEQTNLLALNAAIEAARAGEQGRGFAVVADEVRKLAEQSAVSAQQIAQLISGIQEETIKAVHSMESGLEEVAAGINMVNAAGESFALIKQSVDDVTTQIQEVSAASQQVSAGTQQVVNSIDQIAGIAETAASGTQTVSAAIEEQTASMEEIAASASSLSKMAEELQMAVGKFKI</sequence>
<dbReference type="RefSeq" id="WP_380027718.1">
    <property type="nucleotide sequence ID" value="NZ_JBHSHC010000125.1"/>
</dbReference>